<proteinExistence type="predicted"/>
<gene>
    <name evidence="1" type="ORF">PENTCL1PPCAC_24189</name>
</gene>
<dbReference type="PANTHER" id="PTHR22744">
    <property type="entry name" value="HELIX LOOP HELIX PROTEIN 21-RELATED"/>
    <property type="match status" value="1"/>
</dbReference>
<keyword evidence="2" id="KW-1185">Reference proteome</keyword>
<evidence type="ECO:0000313" key="2">
    <source>
        <dbReference type="Proteomes" id="UP001432027"/>
    </source>
</evidence>
<dbReference type="EMBL" id="BTSX01000005">
    <property type="protein sequence ID" value="GMT02015.1"/>
    <property type="molecule type" value="Genomic_DNA"/>
</dbReference>
<reference evidence="1" key="1">
    <citation type="submission" date="2023-10" db="EMBL/GenBank/DDBJ databases">
        <title>Genome assembly of Pristionchus species.</title>
        <authorList>
            <person name="Yoshida K."/>
            <person name="Sommer R.J."/>
        </authorList>
    </citation>
    <scope>NUCLEOTIDE SEQUENCE</scope>
    <source>
        <strain evidence="1">RS0144</strain>
    </source>
</reference>
<name>A0AAV5U5A2_9BILA</name>
<dbReference type="Proteomes" id="UP001432027">
    <property type="component" value="Unassembled WGS sequence"/>
</dbReference>
<dbReference type="PANTHER" id="PTHR22744:SF14">
    <property type="entry name" value="BTB DOMAIN-CONTAINING PROTEIN-RELATED"/>
    <property type="match status" value="1"/>
</dbReference>
<feature type="non-terminal residue" evidence="1">
    <location>
        <position position="1"/>
    </location>
</feature>
<organism evidence="1 2">
    <name type="scientific">Pristionchus entomophagus</name>
    <dbReference type="NCBI Taxonomy" id="358040"/>
    <lineage>
        <taxon>Eukaryota</taxon>
        <taxon>Metazoa</taxon>
        <taxon>Ecdysozoa</taxon>
        <taxon>Nematoda</taxon>
        <taxon>Chromadorea</taxon>
        <taxon>Rhabditida</taxon>
        <taxon>Rhabditina</taxon>
        <taxon>Diplogasteromorpha</taxon>
        <taxon>Diplogasteroidea</taxon>
        <taxon>Neodiplogasteridae</taxon>
        <taxon>Pristionchus</taxon>
    </lineage>
</organism>
<protein>
    <submittedName>
        <fullName evidence="1">Uncharacterized protein</fullName>
    </submittedName>
</protein>
<comment type="caution">
    <text evidence="1">The sequence shown here is derived from an EMBL/GenBank/DDBJ whole genome shotgun (WGS) entry which is preliminary data.</text>
</comment>
<dbReference type="AlphaFoldDB" id="A0AAV5U5A2"/>
<accession>A0AAV5U5A2</accession>
<feature type="non-terminal residue" evidence="1">
    <location>
        <position position="106"/>
    </location>
</feature>
<evidence type="ECO:0000313" key="1">
    <source>
        <dbReference type="EMBL" id="GMT02015.1"/>
    </source>
</evidence>
<sequence>VQRVMDLCVKHLTQSKEFDAAKKLRLADQYRLDSVRDHCLQSLATLLKLIKLKSEADNFSDDMKIAICDRLLSLKPNMRPLTALQEFEKLKVFSSTFQTHMTPFAL</sequence>